<reference evidence="1" key="1">
    <citation type="journal article" date="2015" name="Nature">
        <title>Complex archaea that bridge the gap between prokaryotes and eukaryotes.</title>
        <authorList>
            <person name="Spang A."/>
            <person name="Saw J.H."/>
            <person name="Jorgensen S.L."/>
            <person name="Zaremba-Niedzwiedzka K."/>
            <person name="Martijn J."/>
            <person name="Lind A.E."/>
            <person name="van Eijk R."/>
            <person name="Schleper C."/>
            <person name="Guy L."/>
            <person name="Ettema T.J."/>
        </authorList>
    </citation>
    <scope>NUCLEOTIDE SEQUENCE</scope>
</reference>
<dbReference type="EMBL" id="LAZR01005785">
    <property type="protein sequence ID" value="KKM97131.1"/>
    <property type="molecule type" value="Genomic_DNA"/>
</dbReference>
<gene>
    <name evidence="1" type="ORF">LCGC14_1171000</name>
</gene>
<proteinExistence type="predicted"/>
<evidence type="ECO:0000313" key="1">
    <source>
        <dbReference type="EMBL" id="KKM97131.1"/>
    </source>
</evidence>
<accession>A0A0F9MCR6</accession>
<name>A0A0F9MCR6_9ZZZZ</name>
<organism evidence="1">
    <name type="scientific">marine sediment metagenome</name>
    <dbReference type="NCBI Taxonomy" id="412755"/>
    <lineage>
        <taxon>unclassified sequences</taxon>
        <taxon>metagenomes</taxon>
        <taxon>ecological metagenomes</taxon>
    </lineage>
</organism>
<comment type="caution">
    <text evidence="1">The sequence shown here is derived from an EMBL/GenBank/DDBJ whole genome shotgun (WGS) entry which is preliminary data.</text>
</comment>
<feature type="non-terminal residue" evidence="1">
    <location>
        <position position="38"/>
    </location>
</feature>
<sequence>MTTRRASTKPHIYTDHGMLCTVQLSVWGKDTQGRELNT</sequence>
<dbReference type="AlphaFoldDB" id="A0A0F9MCR6"/>
<protein>
    <submittedName>
        <fullName evidence="1">Uncharacterized protein</fullName>
    </submittedName>
</protein>